<feature type="compositionally biased region" description="Low complexity" evidence="1">
    <location>
        <begin position="47"/>
        <end position="67"/>
    </location>
</feature>
<sequence>MMQTMPVLSPMVGFTTPLAGPLPGISGIPGTPGVAMSSGSMAGNGYPFSTSRAPSRAPSPSSFSRSSDGLPYKNGNGLSDFQIERNPRSASRNGHGRKRSRSMAPNANGYGYGNGDEEFEAQYRDAISRVLIARSRVSTVSGLIPMDPSHLMLFFRTKSGITHSLDFPIDVDYNSPPALDVLIASCRPHQTSDLNGYGDHESLFYPPNLPLTTSLEIANHPILDGIRSALFPLLPHGHYLTVMRDKLEVLNAGGSMGPQSRALRNDGRVATICVTLPVRFRGGAIIVRDAEGNEEKFFGRGGKNGDMEWMAFSSECEYEVETVQKGCRITMLYGVYLKTFGPMSALNNTEPLISPSDQFLDLLSPVLNMSRGRKVAWYVTMDYNVNPSEVVAETLVPMLKGGDSLLYHALKLYKLNPELHWSAGGYIWPVDRTVEISDDANHRHGLTGSPASRMAALSLLDRDPHSHIHQSPSRRTHRALGGFGAAHSEAGFSAAGSVYDEDLDTLRSRVQESGAISLTESEIVLMTDWNLPTQVMGKERVPFVSGGGELEKLVVNALMVVYVP</sequence>
<feature type="region of interest" description="Disordered" evidence="1">
    <location>
        <begin position="46"/>
        <end position="113"/>
    </location>
</feature>
<evidence type="ECO:0000313" key="3">
    <source>
        <dbReference type="Proteomes" id="UP001498398"/>
    </source>
</evidence>
<reference evidence="2 3" key="1">
    <citation type="submission" date="2024-01" db="EMBL/GenBank/DDBJ databases">
        <title>A draft genome for the cacao thread blight pathogen Marasmiellus scandens.</title>
        <authorList>
            <person name="Baruah I.K."/>
            <person name="Leung J."/>
            <person name="Bukari Y."/>
            <person name="Amoako-Attah I."/>
            <person name="Meinhardt L.W."/>
            <person name="Bailey B.A."/>
            <person name="Cohen S.P."/>
        </authorList>
    </citation>
    <scope>NUCLEOTIDE SEQUENCE [LARGE SCALE GENOMIC DNA]</scope>
    <source>
        <strain evidence="2 3">GH-19</strain>
    </source>
</reference>
<name>A0ABR1J591_9AGAR</name>
<protein>
    <submittedName>
        <fullName evidence="2">Uncharacterized protein</fullName>
    </submittedName>
</protein>
<evidence type="ECO:0000256" key="1">
    <source>
        <dbReference type="SAM" id="MobiDB-lite"/>
    </source>
</evidence>
<comment type="caution">
    <text evidence="2">The sequence shown here is derived from an EMBL/GenBank/DDBJ whole genome shotgun (WGS) entry which is preliminary data.</text>
</comment>
<organism evidence="2 3">
    <name type="scientific">Marasmiellus scandens</name>
    <dbReference type="NCBI Taxonomy" id="2682957"/>
    <lineage>
        <taxon>Eukaryota</taxon>
        <taxon>Fungi</taxon>
        <taxon>Dikarya</taxon>
        <taxon>Basidiomycota</taxon>
        <taxon>Agaricomycotina</taxon>
        <taxon>Agaricomycetes</taxon>
        <taxon>Agaricomycetidae</taxon>
        <taxon>Agaricales</taxon>
        <taxon>Marasmiineae</taxon>
        <taxon>Omphalotaceae</taxon>
        <taxon>Marasmiellus</taxon>
    </lineage>
</organism>
<evidence type="ECO:0000313" key="2">
    <source>
        <dbReference type="EMBL" id="KAK7446662.1"/>
    </source>
</evidence>
<gene>
    <name evidence="2" type="ORF">VKT23_014357</name>
</gene>
<dbReference type="Proteomes" id="UP001498398">
    <property type="component" value="Unassembled WGS sequence"/>
</dbReference>
<keyword evidence="3" id="KW-1185">Reference proteome</keyword>
<accession>A0ABR1J591</accession>
<dbReference type="EMBL" id="JBANRG010000043">
    <property type="protein sequence ID" value="KAK7446662.1"/>
    <property type="molecule type" value="Genomic_DNA"/>
</dbReference>
<proteinExistence type="predicted"/>